<proteinExistence type="predicted"/>
<comment type="caution">
    <text evidence="3">The sequence shown here is derived from an EMBL/GenBank/DDBJ whole genome shotgun (WGS) entry which is preliminary data.</text>
</comment>
<dbReference type="STRING" id="1798665.A2942_00785"/>
<organism evidence="3 4">
    <name type="scientific">Candidatus Lloydbacteria bacterium RIFCSPLOWO2_01_FULL_50_20</name>
    <dbReference type="NCBI Taxonomy" id="1798665"/>
    <lineage>
        <taxon>Bacteria</taxon>
        <taxon>Candidatus Lloydiibacteriota</taxon>
    </lineage>
</organism>
<feature type="transmembrane region" description="Helical" evidence="2">
    <location>
        <begin position="226"/>
        <end position="246"/>
    </location>
</feature>
<feature type="compositionally biased region" description="Polar residues" evidence="1">
    <location>
        <begin position="834"/>
        <end position="849"/>
    </location>
</feature>
<feature type="compositionally biased region" description="Basic and acidic residues" evidence="1">
    <location>
        <begin position="801"/>
        <end position="818"/>
    </location>
</feature>
<protein>
    <submittedName>
        <fullName evidence="3">Uncharacterized protein</fullName>
    </submittedName>
</protein>
<accession>A0A1G2DFG0</accession>
<gene>
    <name evidence="3" type="ORF">A2942_00785</name>
</gene>
<evidence type="ECO:0000313" key="4">
    <source>
        <dbReference type="Proteomes" id="UP000178534"/>
    </source>
</evidence>
<dbReference type="AlphaFoldDB" id="A0A1G2DFG0"/>
<feature type="transmembrane region" description="Helical" evidence="2">
    <location>
        <begin position="258"/>
        <end position="279"/>
    </location>
</feature>
<evidence type="ECO:0000256" key="2">
    <source>
        <dbReference type="SAM" id="Phobius"/>
    </source>
</evidence>
<dbReference type="Proteomes" id="UP000178534">
    <property type="component" value="Unassembled WGS sequence"/>
</dbReference>
<feature type="transmembrane region" description="Helical" evidence="2">
    <location>
        <begin position="197"/>
        <end position="219"/>
    </location>
</feature>
<reference evidence="3 4" key="1">
    <citation type="journal article" date="2016" name="Nat. Commun.">
        <title>Thousands of microbial genomes shed light on interconnected biogeochemical processes in an aquifer system.</title>
        <authorList>
            <person name="Anantharaman K."/>
            <person name="Brown C.T."/>
            <person name="Hug L.A."/>
            <person name="Sharon I."/>
            <person name="Castelle C.J."/>
            <person name="Probst A.J."/>
            <person name="Thomas B.C."/>
            <person name="Singh A."/>
            <person name="Wilkins M.J."/>
            <person name="Karaoz U."/>
            <person name="Brodie E.L."/>
            <person name="Williams K.H."/>
            <person name="Hubbard S.S."/>
            <person name="Banfield J.F."/>
        </authorList>
    </citation>
    <scope>NUCLEOTIDE SEQUENCE [LARGE SCALE GENOMIC DNA]</scope>
</reference>
<keyword evidence="2" id="KW-1133">Transmembrane helix</keyword>
<keyword evidence="2" id="KW-0472">Membrane</keyword>
<sequence length="849" mass="93403">MAAQIFEQQRREAAAKAPDSLFPAWFSAVDFLLIPFAAIAWIIFKIAGLFLTLMAKIMDWSISVSLDSQLLGSMQFVDIGWTAIRDFANMFFIFALLYIAIQTILGLAGSSAKRWLAHIIIAALLINFSLFMTKVVVDAGNILGVSIWNKMVVQQGPGMIGPASSPKILGGLDLQTVFSKNSGITGKINGQGWGGTMFAYLGGAIFMFIAGYVFLAGALMMITRTIMLLLLMVFSPFAFMCFGLPKLEQYGHKWLDKLIKQTFVAPVFIFMLYLNAVIVDKMDIFALSGSKGQGMNQQMLLGAFTGSGEYQVVFNFILMIGFLIASLAVANSFAGEAGSHARGWAKSATRWAGGVATGAAVGGGAFAMRQGLGKIGMMGRDNDELHKQAARGDREGATRMDKFQASIARGKIALYSGMSRATYDPRATKLGQKALSGGGRIDIGQAGGKGGRAATGSILGATPIVSLLNKGDVGEAGMKEVLEKADRRYKDDPAGREAFLDANLGTMVKDGKRVNRYQNDPEFKTQREAIATETRTKAAKESIKTQPQVIRDTEAALADLRRQEASLRQRQLSGETIDQQNFANIGEKIKSAEVTLAKSVDTLSTSMKQLNGKEFGDMVTEKMTDETPEVLRHMTRQQAAYMNTNYDKFNPKIIEKVGKVIMEKGNDDARQYLIQQSKLKTSMFPINLREELKKADDTYKAEMGVVLPSLEGLSGDAKTAAEKERERHFDILNKLDEQKQDILGAMSFKDVSRLDDALQSDETIVQHFKPKHFDEIQNYHRNIVQDVGQKMELLKKIRENAKTKGSAETRRYMEKEELNPDSVYYNPAARRGGNMSNDESQTGQDNENS</sequence>
<feature type="region of interest" description="Disordered" evidence="1">
    <location>
        <begin position="801"/>
        <end position="849"/>
    </location>
</feature>
<feature type="transmembrane region" description="Helical" evidence="2">
    <location>
        <begin position="300"/>
        <end position="328"/>
    </location>
</feature>
<evidence type="ECO:0000313" key="3">
    <source>
        <dbReference type="EMBL" id="OGZ11538.1"/>
    </source>
</evidence>
<evidence type="ECO:0000256" key="1">
    <source>
        <dbReference type="SAM" id="MobiDB-lite"/>
    </source>
</evidence>
<feature type="transmembrane region" description="Helical" evidence="2">
    <location>
        <begin position="115"/>
        <end position="137"/>
    </location>
</feature>
<name>A0A1G2DFG0_9BACT</name>
<dbReference type="EMBL" id="MHLP01000036">
    <property type="protein sequence ID" value="OGZ11538.1"/>
    <property type="molecule type" value="Genomic_DNA"/>
</dbReference>
<feature type="transmembrane region" description="Helical" evidence="2">
    <location>
        <begin position="21"/>
        <end position="44"/>
    </location>
</feature>
<keyword evidence="2" id="KW-0812">Transmembrane</keyword>
<feature type="transmembrane region" description="Helical" evidence="2">
    <location>
        <begin position="87"/>
        <end position="108"/>
    </location>
</feature>